<keyword evidence="3" id="KW-1185">Reference proteome</keyword>
<proteinExistence type="predicted"/>
<feature type="region of interest" description="Disordered" evidence="1">
    <location>
        <begin position="25"/>
        <end position="194"/>
    </location>
</feature>
<accession>A0AAD9KQM4</accession>
<evidence type="ECO:0000313" key="2">
    <source>
        <dbReference type="EMBL" id="KAK2175707.1"/>
    </source>
</evidence>
<feature type="compositionally biased region" description="Basic residues" evidence="1">
    <location>
        <begin position="173"/>
        <end position="183"/>
    </location>
</feature>
<sequence>MVVPGLLTAIVTAIAIAIVHRLRHGKETNKQPRRDVSRDGTQASGQQAGRSARKNAKKKGKRSKSKEKNLNRSQNVPQPAVDGAVPSGRENRPEPTRQDQSSAEYATTDPSTRDTRGPSVYEAIALQQVSPRDPDYEKHGPTDKPNVYATLTPEDDGTYTKLGPTAEASGSTKKNKKKSHKKRENTYVRLSKKK</sequence>
<gene>
    <name evidence="2" type="ORF">NP493_710g01033</name>
</gene>
<feature type="compositionally biased region" description="Polar residues" evidence="1">
    <location>
        <begin position="98"/>
        <end position="110"/>
    </location>
</feature>
<dbReference type="EMBL" id="JAODUO010000712">
    <property type="protein sequence ID" value="KAK2175707.1"/>
    <property type="molecule type" value="Genomic_DNA"/>
</dbReference>
<reference evidence="2" key="1">
    <citation type="journal article" date="2023" name="Mol. Biol. Evol.">
        <title>Third-Generation Sequencing Reveals the Adaptive Role of the Epigenome in Three Deep-Sea Polychaetes.</title>
        <authorList>
            <person name="Perez M."/>
            <person name="Aroh O."/>
            <person name="Sun Y."/>
            <person name="Lan Y."/>
            <person name="Juniper S.K."/>
            <person name="Young C.R."/>
            <person name="Angers B."/>
            <person name="Qian P.Y."/>
        </authorList>
    </citation>
    <scope>NUCLEOTIDE SEQUENCE</scope>
    <source>
        <strain evidence="2">R07B-5</strain>
    </source>
</reference>
<dbReference type="AlphaFoldDB" id="A0AAD9KQM4"/>
<evidence type="ECO:0000256" key="1">
    <source>
        <dbReference type="SAM" id="MobiDB-lite"/>
    </source>
</evidence>
<dbReference type="Proteomes" id="UP001209878">
    <property type="component" value="Unassembled WGS sequence"/>
</dbReference>
<feature type="compositionally biased region" description="Basic and acidic residues" evidence="1">
    <location>
        <begin position="132"/>
        <end position="142"/>
    </location>
</feature>
<organism evidence="2 3">
    <name type="scientific">Ridgeia piscesae</name>
    <name type="common">Tubeworm</name>
    <dbReference type="NCBI Taxonomy" id="27915"/>
    <lineage>
        <taxon>Eukaryota</taxon>
        <taxon>Metazoa</taxon>
        <taxon>Spiralia</taxon>
        <taxon>Lophotrochozoa</taxon>
        <taxon>Annelida</taxon>
        <taxon>Polychaeta</taxon>
        <taxon>Sedentaria</taxon>
        <taxon>Canalipalpata</taxon>
        <taxon>Sabellida</taxon>
        <taxon>Siboglinidae</taxon>
        <taxon>Ridgeia</taxon>
    </lineage>
</organism>
<feature type="compositionally biased region" description="Basic and acidic residues" evidence="1">
    <location>
        <begin position="25"/>
        <end position="38"/>
    </location>
</feature>
<feature type="compositionally biased region" description="Basic residues" evidence="1">
    <location>
        <begin position="51"/>
        <end position="65"/>
    </location>
</feature>
<evidence type="ECO:0000313" key="3">
    <source>
        <dbReference type="Proteomes" id="UP001209878"/>
    </source>
</evidence>
<name>A0AAD9KQM4_RIDPI</name>
<protein>
    <submittedName>
        <fullName evidence="2">Uncharacterized protein</fullName>
    </submittedName>
</protein>
<comment type="caution">
    <text evidence="2">The sequence shown here is derived from an EMBL/GenBank/DDBJ whole genome shotgun (WGS) entry which is preliminary data.</text>
</comment>